<feature type="region of interest" description="Disordered" evidence="6">
    <location>
        <begin position="1"/>
        <end position="33"/>
    </location>
</feature>
<evidence type="ECO:0000256" key="4">
    <source>
        <dbReference type="PROSITE-ProRule" id="PRU01024"/>
    </source>
</evidence>
<evidence type="ECO:0000256" key="5">
    <source>
        <dbReference type="PROSITE-ProRule" id="PRU10015"/>
    </source>
</evidence>
<evidence type="ECO:0000313" key="7">
    <source>
        <dbReference type="EMBL" id="CAE0728047.1"/>
    </source>
</evidence>
<dbReference type="GO" id="GO:0009451">
    <property type="term" value="P:RNA modification"/>
    <property type="evidence" value="ECO:0007669"/>
    <property type="project" value="UniProtKB-ARBA"/>
</dbReference>
<feature type="active site" evidence="5">
    <location>
        <position position="511"/>
    </location>
</feature>
<evidence type="ECO:0000256" key="6">
    <source>
        <dbReference type="SAM" id="MobiDB-lite"/>
    </source>
</evidence>
<feature type="compositionally biased region" description="Low complexity" evidence="6">
    <location>
        <begin position="19"/>
        <end position="33"/>
    </location>
</feature>
<evidence type="ECO:0000256" key="1">
    <source>
        <dbReference type="ARBA" id="ARBA00022603"/>
    </source>
</evidence>
<dbReference type="SUPFAM" id="SSF53335">
    <property type="entry name" value="S-adenosyl-L-methionine-dependent methyltransferases"/>
    <property type="match status" value="1"/>
</dbReference>
<accession>A0A7S4AVW5</accession>
<dbReference type="Pfam" id="PF05958">
    <property type="entry name" value="tRNA_U5-meth_tr"/>
    <property type="match status" value="1"/>
</dbReference>
<dbReference type="PANTHER" id="PTHR11061">
    <property type="entry name" value="RNA M5U METHYLTRANSFERASE"/>
    <property type="match status" value="1"/>
</dbReference>
<evidence type="ECO:0000256" key="2">
    <source>
        <dbReference type="ARBA" id="ARBA00022679"/>
    </source>
</evidence>
<dbReference type="InterPro" id="IPR025795">
    <property type="entry name" value="tRNA_(uracil-5-)_MeTrfase"/>
</dbReference>
<dbReference type="CDD" id="cd02440">
    <property type="entry name" value="AdoMet_MTases"/>
    <property type="match status" value="1"/>
</dbReference>
<dbReference type="GO" id="GO:0030697">
    <property type="term" value="F:tRNA (uracil(54)-C5)-methyltransferase activity, S-adenosyl methionine-dependent"/>
    <property type="evidence" value="ECO:0007669"/>
    <property type="project" value="InterPro"/>
</dbReference>
<dbReference type="PROSITE" id="PS51622">
    <property type="entry name" value="SAM_MT_RNA_M5U_2"/>
    <property type="match status" value="1"/>
</dbReference>
<feature type="binding site" evidence="4">
    <location>
        <position position="484"/>
    </location>
    <ligand>
        <name>S-adenosyl-L-methionine</name>
        <dbReference type="ChEBI" id="CHEBI:59789"/>
    </ligand>
</feature>
<feature type="compositionally biased region" description="Polar residues" evidence="6">
    <location>
        <begin position="1"/>
        <end position="11"/>
    </location>
</feature>
<proteinExistence type="inferred from homology"/>
<dbReference type="PROSITE" id="PS51687">
    <property type="entry name" value="SAM_MT_RNA_M5U"/>
    <property type="match status" value="1"/>
</dbReference>
<dbReference type="GO" id="GO:0008033">
    <property type="term" value="P:tRNA processing"/>
    <property type="evidence" value="ECO:0007669"/>
    <property type="project" value="InterPro"/>
</dbReference>
<keyword evidence="1 4" id="KW-0489">Methyltransferase</keyword>
<dbReference type="Gene3D" id="2.40.50.140">
    <property type="entry name" value="Nucleic acid-binding proteins"/>
    <property type="match status" value="1"/>
</dbReference>
<name>A0A7S4AVW5_9STRA</name>
<dbReference type="EMBL" id="HBIX01031456">
    <property type="protein sequence ID" value="CAE0728047.1"/>
    <property type="molecule type" value="Transcribed_RNA"/>
</dbReference>
<evidence type="ECO:0008006" key="8">
    <source>
        <dbReference type="Google" id="ProtNLM"/>
    </source>
</evidence>
<feature type="binding site" evidence="4">
    <location>
        <position position="423"/>
    </location>
    <ligand>
        <name>S-adenosyl-L-methionine</name>
        <dbReference type="ChEBI" id="CHEBI:59789"/>
    </ligand>
</feature>
<dbReference type="PANTHER" id="PTHR11061:SF30">
    <property type="entry name" value="TRNA (URACIL(54)-C(5))-METHYLTRANSFERASE"/>
    <property type="match status" value="1"/>
</dbReference>
<dbReference type="InterPro" id="IPR029063">
    <property type="entry name" value="SAM-dependent_MTases_sf"/>
</dbReference>
<sequence>MSEIDSSNAEISTKKDESAAPASSYSAANPPRGFQPGPFPFHYQLNIVIDTLGDMGEGRGHMADEADRDTRQPKLEGALPLEISKAEASAAAVVLDDVPPEWEFRVPLVMPGELVRVRIFKNFKSEKPGQEAGYSEADLIEIINPSPERIEPRCPLAGSCGGCQFQHVKIEQQRKWKTEFVRKGLEDQNIRGYSAETATGTSANNDGDVADGDKAKFASIRELLFPTAGTDEIFEYRNKLTPHYQAPVKMGEDEYELRGIGFQQVSCRDIIDVEECPIATPAINVTYKETRKSLHEQALKGLLNNKKRRKRNRRSKNVDLGATLLFREADPDPITGKPVVVTEFKEYMTTTVKGIKFRYMAGNFFQNNNYVVPLMVDAVINAALVPVGGPDGKVPSYLLDCYCGSGLFALTASKKFKLCVGIEVNDSAIEEATHNAEANSITNCQFVAASAEALFTGARALTIDGFENQKIQDFPRDETVVVLDPPRKGCSGKFLEQLYEYGPQRIVYMSCGPKTQARDAKGIVEVGGYEIVSIQPFDLFPQTKHVECLMVFEKKKQ</sequence>
<feature type="binding site" evidence="4">
    <location>
        <position position="366"/>
    </location>
    <ligand>
        <name>S-adenosyl-L-methionine</name>
        <dbReference type="ChEBI" id="CHEBI:59789"/>
    </ligand>
</feature>
<feature type="active site" description="Nucleophile" evidence="4">
    <location>
        <position position="511"/>
    </location>
</feature>
<dbReference type="AlphaFoldDB" id="A0A7S4AVW5"/>
<dbReference type="InterPro" id="IPR012340">
    <property type="entry name" value="NA-bd_OB-fold"/>
</dbReference>
<keyword evidence="2 4" id="KW-0808">Transferase</keyword>
<feature type="binding site" evidence="4">
    <location>
        <position position="402"/>
    </location>
    <ligand>
        <name>S-adenosyl-L-methionine</name>
        <dbReference type="ChEBI" id="CHEBI:59789"/>
    </ligand>
</feature>
<dbReference type="GO" id="GO:0032259">
    <property type="term" value="P:methylation"/>
    <property type="evidence" value="ECO:0007669"/>
    <property type="project" value="UniProtKB-KW"/>
</dbReference>
<keyword evidence="3 4" id="KW-0949">S-adenosyl-L-methionine</keyword>
<gene>
    <name evidence="7" type="ORF">PAUS00366_LOCUS20831</name>
</gene>
<dbReference type="Gene3D" id="3.40.50.150">
    <property type="entry name" value="Vaccinia Virus protein VP39"/>
    <property type="match status" value="2"/>
</dbReference>
<dbReference type="InterPro" id="IPR030391">
    <property type="entry name" value="MeTrfase_TrmA_CS"/>
</dbReference>
<protein>
    <recommendedName>
        <fullName evidence="8">TRAM domain-containing protein</fullName>
    </recommendedName>
</protein>
<dbReference type="InterPro" id="IPR030390">
    <property type="entry name" value="MeTrfase_TrmA_AS"/>
</dbReference>
<comment type="similarity">
    <text evidence="4">Belongs to the class I-like SAM-binding methyltransferase superfamily. RNA M5U methyltransferase family.</text>
</comment>
<reference evidence="7" key="1">
    <citation type="submission" date="2021-01" db="EMBL/GenBank/DDBJ databases">
        <authorList>
            <person name="Corre E."/>
            <person name="Pelletier E."/>
            <person name="Niang G."/>
            <person name="Scheremetjew M."/>
            <person name="Finn R."/>
            <person name="Kale V."/>
            <person name="Holt S."/>
            <person name="Cochrane G."/>
            <person name="Meng A."/>
            <person name="Brown T."/>
            <person name="Cohen L."/>
        </authorList>
    </citation>
    <scope>NUCLEOTIDE SEQUENCE</scope>
    <source>
        <strain evidence="7">10249 10 AB</strain>
    </source>
</reference>
<dbReference type="PROSITE" id="PS01230">
    <property type="entry name" value="TRMA_1"/>
    <property type="match status" value="1"/>
</dbReference>
<organism evidence="7">
    <name type="scientific">Pseudo-nitzschia australis</name>
    <dbReference type="NCBI Taxonomy" id="44445"/>
    <lineage>
        <taxon>Eukaryota</taxon>
        <taxon>Sar</taxon>
        <taxon>Stramenopiles</taxon>
        <taxon>Ochrophyta</taxon>
        <taxon>Bacillariophyta</taxon>
        <taxon>Bacillariophyceae</taxon>
        <taxon>Bacillariophycidae</taxon>
        <taxon>Bacillariales</taxon>
        <taxon>Bacillariaceae</taxon>
        <taxon>Pseudo-nitzschia</taxon>
    </lineage>
</organism>
<dbReference type="InterPro" id="IPR010280">
    <property type="entry name" value="U5_MeTrfase_fam"/>
</dbReference>
<evidence type="ECO:0000256" key="3">
    <source>
        <dbReference type="ARBA" id="ARBA00022691"/>
    </source>
</evidence>
<dbReference type="PROSITE" id="PS01231">
    <property type="entry name" value="TRMA_2"/>
    <property type="match status" value="1"/>
</dbReference>